<proteinExistence type="predicted"/>
<name>A0A5P3MQ40_NEIAN</name>
<dbReference type="EMBL" id="CP031699">
    <property type="protein sequence ID" value="QEY23697.1"/>
    <property type="molecule type" value="Genomic_DNA"/>
</dbReference>
<evidence type="ECO:0000313" key="1">
    <source>
        <dbReference type="EMBL" id="QEY23697.1"/>
    </source>
</evidence>
<dbReference type="Proteomes" id="UP000325536">
    <property type="component" value="Chromosome"/>
</dbReference>
<accession>A0A5P3MQ40</accession>
<reference evidence="1 2" key="1">
    <citation type="submission" date="2018-08" db="EMBL/GenBank/DDBJ databases">
        <title>Neisseria animalis ATCC 49930 complete genome.</title>
        <authorList>
            <person name="Veseli I.A."/>
            <person name="Mascarenhas dos Santos A.C."/>
            <person name="Buttler R."/>
            <person name="Pombert J.-F."/>
        </authorList>
    </citation>
    <scope>NUCLEOTIDE SEQUENCE [LARGE SCALE GENOMIC DNA]</scope>
    <source>
        <strain evidence="1 2">ATCC 49930</strain>
    </source>
</reference>
<sequence length="63" mass="7224">MRPTAYRAKRQPLVKQYEAGNIVNAGVYGWRKAVCIEQMHEKAAKICEILPNEHDLLLKSPFV</sequence>
<keyword evidence="2" id="KW-1185">Reference proteome</keyword>
<dbReference type="KEGG" id="naq:D0T90_03575"/>
<gene>
    <name evidence="1" type="ORF">D0T90_03575</name>
</gene>
<evidence type="ECO:0000313" key="2">
    <source>
        <dbReference type="Proteomes" id="UP000325536"/>
    </source>
</evidence>
<protein>
    <submittedName>
        <fullName evidence="1">Uncharacterized protein</fullName>
    </submittedName>
</protein>
<dbReference type="AlphaFoldDB" id="A0A5P3MQ40"/>
<organism evidence="1 2">
    <name type="scientific">Neisseria animalis</name>
    <dbReference type="NCBI Taxonomy" id="492"/>
    <lineage>
        <taxon>Bacteria</taxon>
        <taxon>Pseudomonadati</taxon>
        <taxon>Pseudomonadota</taxon>
        <taxon>Betaproteobacteria</taxon>
        <taxon>Neisseriales</taxon>
        <taxon>Neisseriaceae</taxon>
        <taxon>Neisseria</taxon>
    </lineage>
</organism>